<evidence type="ECO:0000256" key="11">
    <source>
        <dbReference type="SAM" id="MobiDB-lite"/>
    </source>
</evidence>
<dbReference type="Gene3D" id="1.20.1300.10">
    <property type="entry name" value="Fumarate reductase/succinate dehydrogenase, transmembrane subunit"/>
    <property type="match status" value="1"/>
</dbReference>
<name>A0A8H8TSR1_9BASI</name>
<keyword evidence="3" id="KW-0812">Transmembrane</keyword>
<sequence length="752" mass="82658">MMRSMLPTLQQPLRLSMAARNPQLRMIAGGTRAFQTTPTGKAVAASRQGPYVKGTVNDPTTYPEPNAAHGSNHWAFERALSVALVPLVAVGFAKHGSSAILDGALALTLVVHSHIGFDCILADYLHKRKFPVSGPLGAWSLRALTLTTLYGLYEFNTTASKQAGFQSFDSLAANGASLIQSRHRYPTSSLSTNLAHPHTGSFRAPWSLANMVKRRRKTRTHLKGPNNSAATSTSAPKSFIIRTGKVPRSVSTLVQDTRKVMEPNTATRLRERNSNKLKDFISMAGPIGVTQLLIFSQTDAGTNLRILRAPRGPTLTFRVNKYALSKDVQASSKRPTPPGSEFATPPLLVLNNFGGEERQIKLLVATFQNLFPPIQVQSMKLSQARRILLLNYNSATGTIDWRHYLISVRPVGVSKSVRRVIEGTRSGTSSRGTRSKLPDLSSTQDISDYVLGRTAASTNGEFETDASEAESEAEDVADPRNKVHLHDRYVGRGNSANTQKAIRLREIGPRMELKLVKIEEGCNEGAVLFHEYIKKSAQEVTQQHRELVVKKKLQEQRRLEQEENVQRKKEEKGQLRKASRRNAGLASESEDEAAADDEGDEEEEGEKGEDEEDEFAYEDQFGAGEGEEGLDKDEELFDDHEDQSEDGGEGEEEEEKEEEDSDEEEEDGGAPWNPKRGASGGYDNPPGVDPHSDGSDLEPIPLGDLQHEYGSGDEWPEYSDEEDEEPTPKRKAAPAKGKPAAKGKGAKKGGRR</sequence>
<keyword evidence="14" id="KW-1185">Reference proteome</keyword>
<dbReference type="Proteomes" id="UP000658997">
    <property type="component" value="Unassembled WGS sequence"/>
</dbReference>
<reference evidence="13" key="1">
    <citation type="submission" date="2018-08" db="EMBL/GenBank/DDBJ databases">
        <authorList>
            <person name="Guldener U."/>
        </authorList>
    </citation>
    <scope>NUCLEOTIDE SEQUENCE</scope>
    <source>
        <strain evidence="13">UB2</strain>
    </source>
</reference>
<feature type="region of interest" description="Disordered" evidence="11">
    <location>
        <begin position="556"/>
        <end position="752"/>
    </location>
</feature>
<gene>
    <name evidence="13" type="ORF">UBRO2_02160</name>
</gene>
<dbReference type="PANTHER" id="PTHR12661:SF5">
    <property type="entry name" value="SUPPRESSOR OF SWI4 1 HOMOLOG"/>
    <property type="match status" value="1"/>
</dbReference>
<dbReference type="GO" id="GO:0046872">
    <property type="term" value="F:metal ion binding"/>
    <property type="evidence" value="ECO:0007669"/>
    <property type="project" value="UniProtKB-KW"/>
</dbReference>
<feature type="compositionally biased region" description="Basic and acidic residues" evidence="11">
    <location>
        <begin position="556"/>
        <end position="574"/>
    </location>
</feature>
<accession>A0A8H8TSR1</accession>
<dbReference type="InterPro" id="IPR045112">
    <property type="entry name" value="PPAN-like"/>
</dbReference>
<keyword evidence="6" id="KW-1133">Transmembrane helix</keyword>
<evidence type="ECO:0000313" key="14">
    <source>
        <dbReference type="Proteomes" id="UP000658997"/>
    </source>
</evidence>
<dbReference type="GO" id="GO:0019843">
    <property type="term" value="F:rRNA binding"/>
    <property type="evidence" value="ECO:0007669"/>
    <property type="project" value="InterPro"/>
</dbReference>
<evidence type="ECO:0000259" key="12">
    <source>
        <dbReference type="PROSITE" id="PS50833"/>
    </source>
</evidence>
<dbReference type="CDD" id="cd03496">
    <property type="entry name" value="SQR_TypeC_CybS"/>
    <property type="match status" value="1"/>
</dbReference>
<dbReference type="GO" id="GO:0005743">
    <property type="term" value="C:mitochondrial inner membrane"/>
    <property type="evidence" value="ECO:0007669"/>
    <property type="project" value="UniProtKB-SubCell"/>
</dbReference>
<dbReference type="GO" id="GO:0030687">
    <property type="term" value="C:preribosome, large subunit precursor"/>
    <property type="evidence" value="ECO:0007669"/>
    <property type="project" value="TreeGrafter"/>
</dbReference>
<evidence type="ECO:0000256" key="9">
    <source>
        <dbReference type="PIRSR" id="PIRSR607992-1"/>
    </source>
</evidence>
<feature type="compositionally biased region" description="Low complexity" evidence="11">
    <location>
        <begin position="423"/>
        <end position="432"/>
    </location>
</feature>
<feature type="compositionally biased region" description="Acidic residues" evidence="11">
    <location>
        <begin position="625"/>
        <end position="668"/>
    </location>
</feature>
<evidence type="ECO:0000256" key="4">
    <source>
        <dbReference type="ARBA" id="ARBA00022792"/>
    </source>
</evidence>
<evidence type="ECO:0000256" key="3">
    <source>
        <dbReference type="ARBA" id="ARBA00022692"/>
    </source>
</evidence>
<protein>
    <submittedName>
        <fullName evidence="13">Related to SSF1 - Nucleolar protein involved in the assembly of the large ribosomal subunit</fullName>
    </submittedName>
</protein>
<keyword evidence="8" id="KW-0472">Membrane</keyword>
<organism evidence="13 14">
    <name type="scientific">Ustilago bromivora</name>
    <dbReference type="NCBI Taxonomy" id="307758"/>
    <lineage>
        <taxon>Eukaryota</taxon>
        <taxon>Fungi</taxon>
        <taxon>Dikarya</taxon>
        <taxon>Basidiomycota</taxon>
        <taxon>Ustilaginomycotina</taxon>
        <taxon>Ustilaginomycetes</taxon>
        <taxon>Ustilaginales</taxon>
        <taxon>Ustilaginaceae</taxon>
        <taxon>Ustilago</taxon>
    </lineage>
</organism>
<evidence type="ECO:0000256" key="10">
    <source>
        <dbReference type="PIRSR" id="PIRSR607992-2"/>
    </source>
</evidence>
<dbReference type="InterPro" id="IPR007109">
    <property type="entry name" value="Brix"/>
</dbReference>
<feature type="compositionally biased region" description="Basic residues" evidence="11">
    <location>
        <begin position="729"/>
        <end position="752"/>
    </location>
</feature>
<evidence type="ECO:0000256" key="6">
    <source>
        <dbReference type="ARBA" id="ARBA00022989"/>
    </source>
</evidence>
<dbReference type="PROSITE" id="PS50833">
    <property type="entry name" value="BRIX"/>
    <property type="match status" value="1"/>
</dbReference>
<feature type="binding site" evidence="9">
    <location>
        <position position="124"/>
    </location>
    <ligand>
        <name>a ubiquinone</name>
        <dbReference type="ChEBI" id="CHEBI:16389"/>
        <note>ligand shared with IP/SDHB</note>
    </ligand>
</feature>
<evidence type="ECO:0000256" key="5">
    <source>
        <dbReference type="ARBA" id="ARBA00022946"/>
    </source>
</evidence>
<feature type="compositionally biased region" description="Acidic residues" evidence="11">
    <location>
        <begin position="714"/>
        <end position="725"/>
    </location>
</feature>
<dbReference type="EMBL" id="ULHB01000031">
    <property type="protein sequence ID" value="SYW77968.1"/>
    <property type="molecule type" value="Genomic_DNA"/>
</dbReference>
<dbReference type="PANTHER" id="PTHR12661">
    <property type="entry name" value="PETER PAN-RELATED"/>
    <property type="match status" value="1"/>
</dbReference>
<feature type="region of interest" description="Disordered" evidence="11">
    <location>
        <begin position="459"/>
        <end position="482"/>
    </location>
</feature>
<feature type="region of interest" description="Disordered" evidence="11">
    <location>
        <begin position="422"/>
        <end position="441"/>
    </location>
</feature>
<evidence type="ECO:0000256" key="8">
    <source>
        <dbReference type="ARBA" id="ARBA00023136"/>
    </source>
</evidence>
<keyword evidence="4" id="KW-0999">Mitochondrion inner membrane</keyword>
<evidence type="ECO:0000256" key="7">
    <source>
        <dbReference type="ARBA" id="ARBA00023128"/>
    </source>
</evidence>
<dbReference type="InterPro" id="IPR034804">
    <property type="entry name" value="SQR/QFR_C/D"/>
</dbReference>
<dbReference type="InterPro" id="IPR007992">
    <property type="entry name" value="CybS"/>
</dbReference>
<dbReference type="Pfam" id="PF05328">
    <property type="entry name" value="CybS"/>
    <property type="match status" value="1"/>
</dbReference>
<feature type="compositionally biased region" description="Acidic residues" evidence="11">
    <location>
        <begin position="462"/>
        <end position="476"/>
    </location>
</feature>
<comment type="similarity">
    <text evidence="2">Belongs to the CybS family.</text>
</comment>
<feature type="binding site" description="axial binding residue" evidence="10">
    <location>
        <position position="112"/>
    </location>
    <ligand>
        <name>heme b</name>
        <dbReference type="ChEBI" id="CHEBI:60344"/>
        <note>ligand shared with SDHC</note>
    </ligand>
    <ligandPart>
        <name>Fe</name>
        <dbReference type="ChEBI" id="CHEBI:18248"/>
    </ligandPart>
</feature>
<feature type="domain" description="Brix" evidence="12">
    <location>
        <begin position="236"/>
        <end position="524"/>
    </location>
</feature>
<dbReference type="GO" id="GO:0000027">
    <property type="term" value="P:ribosomal large subunit assembly"/>
    <property type="evidence" value="ECO:0007669"/>
    <property type="project" value="TreeGrafter"/>
</dbReference>
<comment type="caution">
    <text evidence="13">The sequence shown here is derived from an EMBL/GenBank/DDBJ whole genome shotgun (WGS) entry which is preliminary data.</text>
</comment>
<comment type="subcellular location">
    <subcellularLocation>
        <location evidence="1">Mitochondrion inner membrane</location>
        <topology evidence="1">Multi-pass membrane protein</topology>
    </subcellularLocation>
</comment>
<evidence type="ECO:0000256" key="2">
    <source>
        <dbReference type="ARBA" id="ARBA00007294"/>
    </source>
</evidence>
<evidence type="ECO:0000256" key="1">
    <source>
        <dbReference type="ARBA" id="ARBA00004448"/>
    </source>
</evidence>
<keyword evidence="10" id="KW-0408">Iron</keyword>
<dbReference type="Pfam" id="PF04427">
    <property type="entry name" value="Brix"/>
    <property type="match status" value="1"/>
</dbReference>
<keyword evidence="5" id="KW-0809">Transit peptide</keyword>
<dbReference type="AlphaFoldDB" id="A0A8H8TSR1"/>
<dbReference type="GO" id="GO:0006364">
    <property type="term" value="P:rRNA processing"/>
    <property type="evidence" value="ECO:0007669"/>
    <property type="project" value="InterPro"/>
</dbReference>
<keyword evidence="10" id="KW-0479">Metal-binding</keyword>
<feature type="compositionally biased region" description="Acidic residues" evidence="11">
    <location>
        <begin position="588"/>
        <end position="617"/>
    </location>
</feature>
<keyword evidence="7" id="KW-0496">Mitochondrion</keyword>
<evidence type="ECO:0000313" key="13">
    <source>
        <dbReference type="EMBL" id="SYW77968.1"/>
    </source>
</evidence>
<dbReference type="SMART" id="SM00879">
    <property type="entry name" value="Brix"/>
    <property type="match status" value="1"/>
</dbReference>
<proteinExistence type="inferred from homology"/>